<sequence length="400" mass="44463">MDYSQHYPMAYMDFDQAFYTGLHGGDLDDPAFDPSFYAGLYGNDVDAFDAVQDFRDFPQNLGSSLFTCTLDQEIKAAYQIPWAASSPEIRRKIPMLQPGPLRRQQSHILYSQSPRWQSVNADEPSDARPKRPLPSLRPFSPPPFLSQLTLLRPQQTLATISSPAAQRPNSIAKRPPPPYLVCHTTTPHTHPWPDSGDFFVEFCERIYQLCERFNSVSPLFGEVRTLRGHVSRSHCRNGKLRYWTVRKMMQNSDFASKIRVPAVFPSTPKSSPGSSAATQGSDSALNVPNMPSPERSKSSDPLDLFGMDLIRYYNPGATVSDENSEDLFCGLSILDTSSPTSTLSIISKNDHTNTNTVNFHQSFGKRISSPVCLLSGSCLLQSNSDDTCSPPTMPITSLHG</sequence>
<reference evidence="2 3" key="1">
    <citation type="journal article" date="2011" name="PLoS Genet.">
        <title>Finished genome of the fungal wheat pathogen Mycosphaerella graminicola reveals dispensome structure, chromosome plasticity, and stealth pathogenesis.</title>
        <authorList>
            <person name="Goodwin S.B."/>
            <person name="Ben M'barek S."/>
            <person name="Dhillon B."/>
            <person name="Wittenberg A.H.J."/>
            <person name="Crane C.F."/>
            <person name="Hane J.K."/>
            <person name="Foster A.J."/>
            <person name="Van der Lee T.A.J."/>
            <person name="Grimwood J."/>
            <person name="Aerts A."/>
            <person name="Antoniw J."/>
            <person name="Bailey A."/>
            <person name="Bluhm B."/>
            <person name="Bowler J."/>
            <person name="Bristow J."/>
            <person name="van der Burgt A."/>
            <person name="Canto-Canche B."/>
            <person name="Churchill A.C.L."/>
            <person name="Conde-Ferraez L."/>
            <person name="Cools H.J."/>
            <person name="Coutinho P.M."/>
            <person name="Csukai M."/>
            <person name="Dehal P."/>
            <person name="De Wit P."/>
            <person name="Donzelli B."/>
            <person name="van de Geest H.C."/>
            <person name="van Ham R.C.H.J."/>
            <person name="Hammond-Kosack K.E."/>
            <person name="Henrissat B."/>
            <person name="Kilian A."/>
            <person name="Kobayashi A.K."/>
            <person name="Koopmann E."/>
            <person name="Kourmpetis Y."/>
            <person name="Kuzniar A."/>
            <person name="Lindquist E."/>
            <person name="Lombard V."/>
            <person name="Maliepaard C."/>
            <person name="Martins N."/>
            <person name="Mehrabi R."/>
            <person name="Nap J.P.H."/>
            <person name="Ponomarenko A."/>
            <person name="Rudd J.J."/>
            <person name="Salamov A."/>
            <person name="Schmutz J."/>
            <person name="Schouten H.J."/>
            <person name="Shapiro H."/>
            <person name="Stergiopoulos I."/>
            <person name="Torriani S.F.F."/>
            <person name="Tu H."/>
            <person name="de Vries R.P."/>
            <person name="Waalwijk C."/>
            <person name="Ware S.B."/>
            <person name="Wiebenga A."/>
            <person name="Zwiers L.-H."/>
            <person name="Oliver R.P."/>
            <person name="Grigoriev I.V."/>
            <person name="Kema G.H.J."/>
        </authorList>
    </citation>
    <scope>NUCLEOTIDE SEQUENCE [LARGE SCALE GENOMIC DNA]</scope>
    <source>
        <strain evidence="3">CBS 115943 / IPO323</strain>
    </source>
</reference>
<feature type="compositionally biased region" description="Polar residues" evidence="1">
    <location>
        <begin position="267"/>
        <end position="286"/>
    </location>
</feature>
<name>F9X974_ZYMTI</name>
<evidence type="ECO:0000313" key="3">
    <source>
        <dbReference type="Proteomes" id="UP000008062"/>
    </source>
</evidence>
<gene>
    <name evidence="2" type="ORF">MYCGRDRAFT_92874</name>
</gene>
<evidence type="ECO:0000313" key="2">
    <source>
        <dbReference type="EMBL" id="EGP88200.1"/>
    </source>
</evidence>
<dbReference type="VEuPathDB" id="FungiDB:ZTRI_4.819"/>
<dbReference type="KEGG" id="ztr:MYCGRDRAFT_92874"/>
<keyword evidence="3" id="KW-1185">Reference proteome</keyword>
<dbReference type="GeneID" id="13399525"/>
<dbReference type="EMBL" id="CM001199">
    <property type="protein sequence ID" value="EGP88200.1"/>
    <property type="molecule type" value="Genomic_DNA"/>
</dbReference>
<protein>
    <submittedName>
        <fullName evidence="2">Uncharacterized protein</fullName>
    </submittedName>
</protein>
<dbReference type="HOGENOM" id="CLU_689298_0_0_1"/>
<proteinExistence type="predicted"/>
<feature type="region of interest" description="Disordered" evidence="1">
    <location>
        <begin position="265"/>
        <end position="301"/>
    </location>
</feature>
<dbReference type="OrthoDB" id="10636360at2759"/>
<accession>F9X974</accession>
<evidence type="ECO:0000256" key="1">
    <source>
        <dbReference type="SAM" id="MobiDB-lite"/>
    </source>
</evidence>
<organism evidence="2 3">
    <name type="scientific">Zymoseptoria tritici (strain CBS 115943 / IPO323)</name>
    <name type="common">Speckled leaf blotch fungus</name>
    <name type="synonym">Septoria tritici</name>
    <dbReference type="NCBI Taxonomy" id="336722"/>
    <lineage>
        <taxon>Eukaryota</taxon>
        <taxon>Fungi</taxon>
        <taxon>Dikarya</taxon>
        <taxon>Ascomycota</taxon>
        <taxon>Pezizomycotina</taxon>
        <taxon>Dothideomycetes</taxon>
        <taxon>Dothideomycetidae</taxon>
        <taxon>Mycosphaerellales</taxon>
        <taxon>Mycosphaerellaceae</taxon>
        <taxon>Zymoseptoria</taxon>
    </lineage>
</organism>
<feature type="region of interest" description="Disordered" evidence="1">
    <location>
        <begin position="112"/>
        <end position="136"/>
    </location>
</feature>
<dbReference type="AlphaFoldDB" id="F9X974"/>
<dbReference type="InParanoid" id="F9X974"/>
<dbReference type="RefSeq" id="XP_003853224.1">
    <property type="nucleotide sequence ID" value="XM_003853176.1"/>
</dbReference>
<dbReference type="Proteomes" id="UP000008062">
    <property type="component" value="Chromosome 4"/>
</dbReference>